<accession>A0A0B5ERF8</accession>
<dbReference type="InterPro" id="IPR013022">
    <property type="entry name" value="Xyl_isomerase-like_TIM-brl"/>
</dbReference>
<dbReference type="KEGG" id="sals:SLNWT_5022"/>
<evidence type="ECO:0000313" key="2">
    <source>
        <dbReference type="EMBL" id="AJE85398.1"/>
    </source>
</evidence>
<name>A0A0B5ERF8_STRA4</name>
<feature type="domain" description="Xylose isomerase-like TIM barrel" evidence="1">
    <location>
        <begin position="24"/>
        <end position="250"/>
    </location>
</feature>
<dbReference type="SUPFAM" id="SSF51658">
    <property type="entry name" value="Xylose isomerase-like"/>
    <property type="match status" value="1"/>
</dbReference>
<dbReference type="Proteomes" id="UP000031523">
    <property type="component" value="Chromosome"/>
</dbReference>
<dbReference type="InterPro" id="IPR050312">
    <property type="entry name" value="IolE/XylAMocC-like"/>
</dbReference>
<evidence type="ECO:0000259" key="1">
    <source>
        <dbReference type="Pfam" id="PF01261"/>
    </source>
</evidence>
<organism evidence="2 3">
    <name type="scientific">Streptomyces albus (strain ATCC 21838 / DSM 41398 / FERM P-419 / JCM 4703 / NBRC 107858)</name>
    <dbReference type="NCBI Taxonomy" id="1081613"/>
    <lineage>
        <taxon>Bacteria</taxon>
        <taxon>Bacillati</taxon>
        <taxon>Actinomycetota</taxon>
        <taxon>Actinomycetes</taxon>
        <taxon>Kitasatosporales</taxon>
        <taxon>Streptomycetaceae</taxon>
        <taxon>Streptomyces</taxon>
    </lineage>
</organism>
<evidence type="ECO:0000313" key="3">
    <source>
        <dbReference type="Proteomes" id="UP000031523"/>
    </source>
</evidence>
<dbReference type="InterPro" id="IPR036237">
    <property type="entry name" value="Xyl_isomerase-like_sf"/>
</dbReference>
<reference evidence="2 3" key="1">
    <citation type="submission" date="2015-01" db="EMBL/GenBank/DDBJ databases">
        <title>Enhanced salinomycin production by adjusting the supply of polyketide extender units in Streptomyce albus DSM 41398.</title>
        <authorList>
            <person name="Lu C."/>
        </authorList>
    </citation>
    <scope>NUCLEOTIDE SEQUENCE [LARGE SCALE GENOMIC DNA]</scope>
    <source>
        <strain evidence="3">ATCC 21838 / DSM 41398 / FERM P-419 / JCM 4703 / NBRC 107858</strain>
    </source>
</reference>
<dbReference type="Pfam" id="PF01261">
    <property type="entry name" value="AP_endonuc_2"/>
    <property type="match status" value="1"/>
</dbReference>
<keyword evidence="3" id="KW-1185">Reference proteome</keyword>
<proteinExistence type="predicted"/>
<gene>
    <name evidence="2" type="ORF">SLNWT_5022</name>
</gene>
<sequence>MNSPRFAFSTLGVPGMDLQTVLGLATTHGYQGVELRAHPEEPVHPGLDTGQRAAAAREFRDAGVVVSAVAGYPQVAAPGPDEPVLAEIRALARLAHDLGSGCVRVFPGGGTAPGEEADAAAVRRLAAAARETAPLGVRVLLETHDSHRGAADVARVLAAVREREPGSEAGAGPLWDLMHTWLGGESPEQSLAAFGAVPDYVQVKDIASAEDTTPLPLGAGVLPLREALRALGGHRYGGWLCWEYEKRWYEEAAPLGPLLAAGRARLDTLLSAGTGD</sequence>
<dbReference type="EMBL" id="CP010519">
    <property type="protein sequence ID" value="AJE85398.1"/>
    <property type="molecule type" value="Genomic_DNA"/>
</dbReference>
<protein>
    <submittedName>
        <fullName evidence="2">TIM barrel domain-containing protein</fullName>
    </submittedName>
</protein>
<dbReference type="PANTHER" id="PTHR12110">
    <property type="entry name" value="HYDROXYPYRUVATE ISOMERASE"/>
    <property type="match status" value="1"/>
</dbReference>
<dbReference type="PANTHER" id="PTHR12110:SF21">
    <property type="entry name" value="XYLOSE ISOMERASE-LIKE TIM BARREL DOMAIN-CONTAINING PROTEIN"/>
    <property type="match status" value="1"/>
</dbReference>
<dbReference type="AlphaFoldDB" id="A0A0B5ERF8"/>
<dbReference type="Gene3D" id="3.20.20.150">
    <property type="entry name" value="Divalent-metal-dependent TIM barrel enzymes"/>
    <property type="match status" value="1"/>
</dbReference>